<reference evidence="2 3" key="1">
    <citation type="journal article" date="2019" name="Int. J. Syst. Evol. Microbiol.">
        <title>The Global Catalogue of Microorganisms (GCM) 10K type strain sequencing project: providing services to taxonomists for standard genome sequencing and annotation.</title>
        <authorList>
            <consortium name="The Broad Institute Genomics Platform"/>
            <consortium name="The Broad Institute Genome Sequencing Center for Infectious Disease"/>
            <person name="Wu L."/>
            <person name="Ma J."/>
        </authorList>
    </citation>
    <scope>NUCLEOTIDE SEQUENCE [LARGE SCALE GENOMIC DNA]</scope>
    <source>
        <strain evidence="2 3">JCM 14304</strain>
    </source>
</reference>
<evidence type="ECO:0000313" key="3">
    <source>
        <dbReference type="Proteomes" id="UP001500190"/>
    </source>
</evidence>
<dbReference type="EMBL" id="BAAAND010000012">
    <property type="protein sequence ID" value="GAA1609329.1"/>
    <property type="molecule type" value="Genomic_DNA"/>
</dbReference>
<keyword evidence="3" id="KW-1185">Reference proteome</keyword>
<protein>
    <submittedName>
        <fullName evidence="2">Uncharacterized protein</fullName>
    </submittedName>
</protein>
<name>A0ABN2EKK8_9ACTN</name>
<feature type="region of interest" description="Disordered" evidence="1">
    <location>
        <begin position="21"/>
        <end position="74"/>
    </location>
</feature>
<sequence>MSCSPWIPCATGSVAVRKAVSRSAGTDVSVIPTPRSSSPRNLPTGSDSFGPEAQQYGGFDVTELHTRRNRLKSR</sequence>
<dbReference type="Proteomes" id="UP001500190">
    <property type="component" value="Unassembled WGS sequence"/>
</dbReference>
<feature type="compositionally biased region" description="Polar residues" evidence="1">
    <location>
        <begin position="34"/>
        <end position="47"/>
    </location>
</feature>
<gene>
    <name evidence="2" type="ORF">GCM10009742_69910</name>
</gene>
<proteinExistence type="predicted"/>
<evidence type="ECO:0000256" key="1">
    <source>
        <dbReference type="SAM" id="MobiDB-lite"/>
    </source>
</evidence>
<comment type="caution">
    <text evidence="2">The sequence shown here is derived from an EMBL/GenBank/DDBJ whole genome shotgun (WGS) entry which is preliminary data.</text>
</comment>
<accession>A0ABN2EKK8</accession>
<evidence type="ECO:0000313" key="2">
    <source>
        <dbReference type="EMBL" id="GAA1609329.1"/>
    </source>
</evidence>
<organism evidence="2 3">
    <name type="scientific">Kribbella karoonensis</name>
    <dbReference type="NCBI Taxonomy" id="324851"/>
    <lineage>
        <taxon>Bacteria</taxon>
        <taxon>Bacillati</taxon>
        <taxon>Actinomycetota</taxon>
        <taxon>Actinomycetes</taxon>
        <taxon>Propionibacteriales</taxon>
        <taxon>Kribbellaceae</taxon>
        <taxon>Kribbella</taxon>
    </lineage>
</organism>